<dbReference type="GO" id="GO:0006281">
    <property type="term" value="P:DNA repair"/>
    <property type="evidence" value="ECO:0007669"/>
    <property type="project" value="InterPro"/>
</dbReference>
<feature type="domain" description="Helix-hairpin-helix DNA-binding motif class 1" evidence="2">
    <location>
        <begin position="150"/>
        <end position="169"/>
    </location>
</feature>
<evidence type="ECO:0000313" key="3">
    <source>
        <dbReference type="EMBL" id="QUI23889.1"/>
    </source>
</evidence>
<organism evidence="3 4">
    <name type="scientific">Vallitalea pronyensis</name>
    <dbReference type="NCBI Taxonomy" id="1348613"/>
    <lineage>
        <taxon>Bacteria</taxon>
        <taxon>Bacillati</taxon>
        <taxon>Bacillota</taxon>
        <taxon>Clostridia</taxon>
        <taxon>Lachnospirales</taxon>
        <taxon>Vallitaleaceae</taxon>
        <taxon>Vallitalea</taxon>
    </lineage>
</organism>
<dbReference type="Gene3D" id="3.10.560.10">
    <property type="entry name" value="Outer membrane lipoprotein wza domain like"/>
    <property type="match status" value="1"/>
</dbReference>
<reference evidence="3" key="1">
    <citation type="submission" date="2020-07" db="EMBL/GenBank/DDBJ databases">
        <title>Vallitalea pronyensis genome.</title>
        <authorList>
            <person name="Postec A."/>
        </authorList>
    </citation>
    <scope>NUCLEOTIDE SEQUENCE</scope>
    <source>
        <strain evidence="3">FatNI3</strain>
    </source>
</reference>
<evidence type="ECO:0000259" key="2">
    <source>
        <dbReference type="SMART" id="SM00278"/>
    </source>
</evidence>
<dbReference type="Pfam" id="PF12836">
    <property type="entry name" value="HHH_3"/>
    <property type="match status" value="1"/>
</dbReference>
<keyword evidence="4" id="KW-1185">Reference proteome</keyword>
<dbReference type="SUPFAM" id="SSF47781">
    <property type="entry name" value="RuvA domain 2-like"/>
    <property type="match status" value="1"/>
</dbReference>
<feature type="transmembrane region" description="Helical" evidence="1">
    <location>
        <begin position="6"/>
        <end position="23"/>
    </location>
</feature>
<evidence type="ECO:0000313" key="4">
    <source>
        <dbReference type="Proteomes" id="UP000683246"/>
    </source>
</evidence>
<dbReference type="Pfam" id="PF10531">
    <property type="entry name" value="SLBB"/>
    <property type="match status" value="1"/>
</dbReference>
<dbReference type="Proteomes" id="UP000683246">
    <property type="component" value="Chromosome"/>
</dbReference>
<evidence type="ECO:0000256" key="1">
    <source>
        <dbReference type="SAM" id="Phobius"/>
    </source>
</evidence>
<dbReference type="Gene3D" id="1.10.150.310">
    <property type="entry name" value="Tex RuvX-like domain-like"/>
    <property type="match status" value="1"/>
</dbReference>
<dbReference type="KEGG" id="vpy:HZI73_17020"/>
<dbReference type="SMART" id="SM00278">
    <property type="entry name" value="HhH1"/>
    <property type="match status" value="2"/>
</dbReference>
<dbReference type="GO" id="GO:0015627">
    <property type="term" value="C:type II protein secretion system complex"/>
    <property type="evidence" value="ECO:0007669"/>
    <property type="project" value="TreeGrafter"/>
</dbReference>
<keyword evidence="1" id="KW-0472">Membrane</keyword>
<keyword evidence="1" id="KW-1133">Transmembrane helix</keyword>
<dbReference type="GO" id="GO:0003677">
    <property type="term" value="F:DNA binding"/>
    <property type="evidence" value="ECO:0007669"/>
    <property type="project" value="InterPro"/>
</dbReference>
<sequence>MMKQKLLYYIAFGTFVIIMGIVYSHKAEHVDIKIEDDRDSQQEAVTSIREQEDPLMVHEEDEKNTIIVHICGAVKNEGVYEVEEGARVFDALALAGGLVEDAATDYVNLAREIQDGEQITFPTEQQIEDGAFETKGEASDYININTASASELMELSGVGESRAELIVTYRKENGPFQSKEDIMLVSGIKEGLFQKIKDFIIVK</sequence>
<dbReference type="PANTHER" id="PTHR21180">
    <property type="entry name" value="ENDONUCLEASE/EXONUCLEASE/PHOSPHATASE FAMILY DOMAIN-CONTAINING PROTEIN 1"/>
    <property type="match status" value="1"/>
</dbReference>
<dbReference type="InterPro" id="IPR010994">
    <property type="entry name" value="RuvA_2-like"/>
</dbReference>
<proteinExistence type="predicted"/>
<dbReference type="PANTHER" id="PTHR21180:SF32">
    <property type="entry name" value="ENDONUCLEASE_EXONUCLEASE_PHOSPHATASE FAMILY DOMAIN-CONTAINING PROTEIN 1"/>
    <property type="match status" value="1"/>
</dbReference>
<dbReference type="InterPro" id="IPR051675">
    <property type="entry name" value="Endo/Exo/Phosphatase_dom_1"/>
</dbReference>
<keyword evidence="1" id="KW-0812">Transmembrane</keyword>
<dbReference type="InterPro" id="IPR019554">
    <property type="entry name" value="Soluble_ligand-bd"/>
</dbReference>
<feature type="domain" description="Helix-hairpin-helix DNA-binding motif class 1" evidence="2">
    <location>
        <begin position="180"/>
        <end position="199"/>
    </location>
</feature>
<dbReference type="RefSeq" id="WP_212694578.1">
    <property type="nucleotide sequence ID" value="NZ_CP058649.1"/>
</dbReference>
<dbReference type="InterPro" id="IPR003583">
    <property type="entry name" value="Hlx-hairpin-Hlx_DNA-bd_motif"/>
</dbReference>
<dbReference type="AlphaFoldDB" id="A0A8J8MLT7"/>
<dbReference type="InterPro" id="IPR004509">
    <property type="entry name" value="Competence_ComEA_HhH"/>
</dbReference>
<name>A0A8J8MLT7_9FIRM</name>
<dbReference type="NCBIfam" id="TIGR00426">
    <property type="entry name" value="competence protein ComEA helix-hairpin-helix repeat region"/>
    <property type="match status" value="1"/>
</dbReference>
<dbReference type="EMBL" id="CP058649">
    <property type="protein sequence ID" value="QUI23889.1"/>
    <property type="molecule type" value="Genomic_DNA"/>
</dbReference>
<dbReference type="GO" id="GO:0015628">
    <property type="term" value="P:protein secretion by the type II secretion system"/>
    <property type="evidence" value="ECO:0007669"/>
    <property type="project" value="TreeGrafter"/>
</dbReference>
<protein>
    <submittedName>
        <fullName evidence="3">Helix-hairpin-helix domain-containing protein</fullName>
    </submittedName>
</protein>
<accession>A0A8J8MLT7</accession>
<gene>
    <name evidence="3" type="ORF">HZI73_17020</name>
</gene>